<keyword evidence="7" id="KW-0378">Hydrolase</keyword>
<dbReference type="Pfam" id="PF03471">
    <property type="entry name" value="CorC_HlyC"/>
    <property type="match status" value="1"/>
</dbReference>
<feature type="domain" description="CBS" evidence="6">
    <location>
        <begin position="130"/>
        <end position="191"/>
    </location>
</feature>
<dbReference type="SUPFAM" id="SSF54631">
    <property type="entry name" value="CBS-domain pair"/>
    <property type="match status" value="1"/>
</dbReference>
<dbReference type="InterPro" id="IPR036318">
    <property type="entry name" value="FAD-bd_PCMH-like_sf"/>
</dbReference>
<evidence type="ECO:0000313" key="7">
    <source>
        <dbReference type="EMBL" id="KCZ64470.1"/>
    </source>
</evidence>
<gene>
    <name evidence="7" type="ORF">HY36_12815</name>
</gene>
<keyword evidence="7" id="KW-0645">Protease</keyword>
<evidence type="ECO:0000256" key="2">
    <source>
        <dbReference type="ARBA" id="ARBA00022737"/>
    </source>
</evidence>
<evidence type="ECO:0000256" key="1">
    <source>
        <dbReference type="ARBA" id="ARBA00006446"/>
    </source>
</evidence>
<dbReference type="GO" id="GO:0050660">
    <property type="term" value="F:flavin adenine dinucleotide binding"/>
    <property type="evidence" value="ECO:0007669"/>
    <property type="project" value="InterPro"/>
</dbReference>
<feature type="domain" description="CBS" evidence="6">
    <location>
        <begin position="63"/>
        <end position="122"/>
    </location>
</feature>
<comment type="similarity">
    <text evidence="1">Belongs to the UPF0053 family. Hemolysin C subfamily.</text>
</comment>
<accession>A0A059EA50</accession>
<comment type="caution">
    <text evidence="7">The sequence shown here is derived from an EMBL/GenBank/DDBJ whole genome shotgun (WGS) entry which is preliminary data.</text>
</comment>
<dbReference type="RefSeq" id="WP_035548802.1">
    <property type="nucleotide sequence ID" value="NZ_AWFH01000003.1"/>
</dbReference>
<dbReference type="SMART" id="SM01091">
    <property type="entry name" value="CorC_HlyC"/>
    <property type="match status" value="1"/>
</dbReference>
<evidence type="ECO:0000256" key="4">
    <source>
        <dbReference type="PROSITE-ProRule" id="PRU00703"/>
    </source>
</evidence>
<sequence length="287" mass="32167">MSDPDPSNAPPSGRLRSLFGFGRKTDPVEAVSPEANGEMPQHNPNEMRLRLAEFQDLRVDDVMVPRAEIKAVEVGMEFPELLKYFAEVTHSRLPVFRESLDDPIGFVHIKDVVSELAKGEEPAKRPLERLHRDVLYVPPSMKLTDLLVKMQSTRIHLALVVDEYGGTDGLVSLEDLVEEIVGDIEDEHDDEEAMFVRRSQRIWEADARTEIDDFAEETGIDLAIEDNDTDFDTLGGVAFALAGKVPVRGEVLKHPAGVEIEIMDADARRIRRVRLRTPEQPAPAAQE</sequence>
<name>A0A059EA50_9PROT</name>
<dbReference type="GO" id="GO:0008233">
    <property type="term" value="F:peptidase activity"/>
    <property type="evidence" value="ECO:0007669"/>
    <property type="project" value="UniProtKB-KW"/>
</dbReference>
<dbReference type="InterPro" id="IPR044751">
    <property type="entry name" value="Ion_transp-like_CBS"/>
</dbReference>
<dbReference type="InterPro" id="IPR000644">
    <property type="entry name" value="CBS_dom"/>
</dbReference>
<dbReference type="Gene3D" id="3.30.465.10">
    <property type="match status" value="1"/>
</dbReference>
<evidence type="ECO:0000256" key="3">
    <source>
        <dbReference type="ARBA" id="ARBA00023122"/>
    </source>
</evidence>
<protein>
    <submittedName>
        <fullName evidence="7">Prohead protease</fullName>
    </submittedName>
</protein>
<dbReference type="OrthoDB" id="9797674at2"/>
<keyword evidence="8" id="KW-1185">Reference proteome</keyword>
<dbReference type="EMBL" id="AWFH01000003">
    <property type="protein sequence ID" value="KCZ64470.1"/>
    <property type="molecule type" value="Genomic_DNA"/>
</dbReference>
<dbReference type="PANTHER" id="PTHR22777:SF27">
    <property type="entry name" value="MAGNESIUM AND COBALT EFFLUX PROTEIN CORC"/>
    <property type="match status" value="1"/>
</dbReference>
<dbReference type="GO" id="GO:0006508">
    <property type="term" value="P:proteolysis"/>
    <property type="evidence" value="ECO:0007669"/>
    <property type="project" value="UniProtKB-KW"/>
</dbReference>
<dbReference type="CDD" id="cd04590">
    <property type="entry name" value="CBS_pair_CorC_HlyC_assoc"/>
    <property type="match status" value="1"/>
</dbReference>
<dbReference type="PROSITE" id="PS51371">
    <property type="entry name" value="CBS"/>
    <property type="match status" value="2"/>
</dbReference>
<evidence type="ECO:0000256" key="5">
    <source>
        <dbReference type="SAM" id="MobiDB-lite"/>
    </source>
</evidence>
<dbReference type="SUPFAM" id="SSF56176">
    <property type="entry name" value="FAD-binding/transporter-associated domain-like"/>
    <property type="match status" value="1"/>
</dbReference>
<dbReference type="STRING" id="1280948.HY36_12815"/>
<keyword evidence="2" id="KW-0677">Repeat</keyword>
<dbReference type="SMART" id="SM00116">
    <property type="entry name" value="CBS"/>
    <property type="match status" value="2"/>
</dbReference>
<dbReference type="GO" id="GO:0005886">
    <property type="term" value="C:plasma membrane"/>
    <property type="evidence" value="ECO:0007669"/>
    <property type="project" value="TreeGrafter"/>
</dbReference>
<evidence type="ECO:0000313" key="8">
    <source>
        <dbReference type="Proteomes" id="UP000024547"/>
    </source>
</evidence>
<dbReference type="Pfam" id="PF00571">
    <property type="entry name" value="CBS"/>
    <property type="match status" value="2"/>
</dbReference>
<dbReference type="InterPro" id="IPR046342">
    <property type="entry name" value="CBS_dom_sf"/>
</dbReference>
<proteinExistence type="inferred from homology"/>
<dbReference type="AlphaFoldDB" id="A0A059EA50"/>
<dbReference type="Proteomes" id="UP000024547">
    <property type="component" value="Unassembled WGS sequence"/>
</dbReference>
<keyword evidence="3 4" id="KW-0129">CBS domain</keyword>
<evidence type="ECO:0000259" key="6">
    <source>
        <dbReference type="PROSITE" id="PS51371"/>
    </source>
</evidence>
<organism evidence="7 8">
    <name type="scientific">Hyphomonas atlantica</name>
    <dbReference type="NCBI Taxonomy" id="1280948"/>
    <lineage>
        <taxon>Bacteria</taxon>
        <taxon>Pseudomonadati</taxon>
        <taxon>Pseudomonadota</taxon>
        <taxon>Alphaproteobacteria</taxon>
        <taxon>Hyphomonadales</taxon>
        <taxon>Hyphomonadaceae</taxon>
        <taxon>Hyphomonas</taxon>
    </lineage>
</organism>
<feature type="region of interest" description="Disordered" evidence="5">
    <location>
        <begin position="1"/>
        <end position="43"/>
    </location>
</feature>
<dbReference type="InterPro" id="IPR005170">
    <property type="entry name" value="Transptr-assoc_dom"/>
</dbReference>
<dbReference type="Gene3D" id="3.10.580.10">
    <property type="entry name" value="CBS-domain"/>
    <property type="match status" value="1"/>
</dbReference>
<reference evidence="7 8" key="1">
    <citation type="journal article" date="2014" name="Antonie Van Leeuwenhoek">
        <title>Hyphomonas beringensis sp. nov. and Hyphomonas chukchiensis sp. nov., isolated from surface seawater of the Bering Sea and Chukchi Sea.</title>
        <authorList>
            <person name="Li C."/>
            <person name="Lai Q."/>
            <person name="Li G."/>
            <person name="Dong C."/>
            <person name="Wang J."/>
            <person name="Liao Y."/>
            <person name="Shao Z."/>
        </authorList>
    </citation>
    <scope>NUCLEOTIDE SEQUENCE [LARGE SCALE GENOMIC DNA]</scope>
    <source>
        <strain evidence="7 8">22II1-22F38</strain>
    </source>
</reference>
<dbReference type="PATRIC" id="fig|1280948.3.peg.799"/>
<dbReference type="PANTHER" id="PTHR22777">
    <property type="entry name" value="HEMOLYSIN-RELATED"/>
    <property type="match status" value="1"/>
</dbReference>
<dbReference type="FunFam" id="3.10.580.10:FF:000002">
    <property type="entry name" value="Magnesium/cobalt efflux protein CorC"/>
    <property type="match status" value="1"/>
</dbReference>
<dbReference type="InterPro" id="IPR016169">
    <property type="entry name" value="FAD-bd_PCMH_sub2"/>
</dbReference>
<dbReference type="eggNOG" id="COG1253">
    <property type="taxonomic scope" value="Bacteria"/>
</dbReference>